<evidence type="ECO:0000256" key="1">
    <source>
        <dbReference type="SAM" id="Coils"/>
    </source>
</evidence>
<evidence type="ECO:0000259" key="2">
    <source>
        <dbReference type="Pfam" id="PF17111"/>
    </source>
</evidence>
<dbReference type="EMBL" id="JBFXLT010000175">
    <property type="protein sequence ID" value="KAL2802557.1"/>
    <property type="molecule type" value="Genomic_DNA"/>
</dbReference>
<keyword evidence="4" id="KW-1185">Reference proteome</keyword>
<organism evidence="3 4">
    <name type="scientific">Aspergillus granulosus</name>
    <dbReference type="NCBI Taxonomy" id="176169"/>
    <lineage>
        <taxon>Eukaryota</taxon>
        <taxon>Fungi</taxon>
        <taxon>Dikarya</taxon>
        <taxon>Ascomycota</taxon>
        <taxon>Pezizomycotina</taxon>
        <taxon>Eurotiomycetes</taxon>
        <taxon>Eurotiomycetidae</taxon>
        <taxon>Eurotiales</taxon>
        <taxon>Aspergillaceae</taxon>
        <taxon>Aspergillus</taxon>
        <taxon>Aspergillus subgen. Nidulantes</taxon>
    </lineage>
</organism>
<keyword evidence="1" id="KW-0175">Coiled coil</keyword>
<feature type="domain" description="Azaphilone pigments biosynthesis cluster protein L N-terminal" evidence="2">
    <location>
        <begin position="146"/>
        <end position="295"/>
    </location>
</feature>
<evidence type="ECO:0000313" key="4">
    <source>
        <dbReference type="Proteomes" id="UP001610334"/>
    </source>
</evidence>
<evidence type="ECO:0000313" key="3">
    <source>
        <dbReference type="EMBL" id="KAL2802557.1"/>
    </source>
</evidence>
<gene>
    <name evidence="3" type="ORF">BJX63DRAFT_437744</name>
</gene>
<protein>
    <recommendedName>
        <fullName evidence="2">Azaphilone pigments biosynthesis cluster protein L N-terminal domain-containing protein</fullName>
    </recommendedName>
</protein>
<feature type="coiled-coil region" evidence="1">
    <location>
        <begin position="164"/>
        <end position="191"/>
    </location>
</feature>
<sequence>MADPVSIIAPVRAIITAAVQSTNLLKETIRHFREHIRALGKLQDELEDPQRFLDLLEHAVDADISVPEFLQGVIGEFEVSMKIFHEKSRTGFRDWTGMEFMNGYIDEFIETIVTYKSTISVHLDVLVIAYAQSLLSGSSRVQRDGSSKSLCRTIEDIQNNNDLVRNLQDEVEALCRVLEHLEQVVRKYEVKLSPLSLPLMRCDTICEELSDLITKYAKHTHWQKASLQDWSKFRYKGDDIAGVRNIINIALTRVTMLPGTLSSEALRDYEGMIENTRSKFQEYLDKIDAKLHSLEPNTVI</sequence>
<reference evidence="3 4" key="1">
    <citation type="submission" date="2024-07" db="EMBL/GenBank/DDBJ databases">
        <title>Section-level genome sequencing and comparative genomics of Aspergillus sections Usti and Cavernicolus.</title>
        <authorList>
            <consortium name="Lawrence Berkeley National Laboratory"/>
            <person name="Nybo J.L."/>
            <person name="Vesth T.C."/>
            <person name="Theobald S."/>
            <person name="Frisvad J.C."/>
            <person name="Larsen T.O."/>
            <person name="Kjaerboelling I."/>
            <person name="Rothschild-Mancinelli K."/>
            <person name="Lyhne E.K."/>
            <person name="Kogle M.E."/>
            <person name="Barry K."/>
            <person name="Clum A."/>
            <person name="Na H."/>
            <person name="Ledsgaard L."/>
            <person name="Lin J."/>
            <person name="Lipzen A."/>
            <person name="Kuo A."/>
            <person name="Riley R."/>
            <person name="Mondo S."/>
            <person name="Labutti K."/>
            <person name="Haridas S."/>
            <person name="Pangalinan J."/>
            <person name="Salamov A.A."/>
            <person name="Simmons B.A."/>
            <person name="Magnuson J.K."/>
            <person name="Chen J."/>
            <person name="Drula E."/>
            <person name="Henrissat B."/>
            <person name="Wiebenga A."/>
            <person name="Lubbers R.J."/>
            <person name="Gomes A.C."/>
            <person name="Makela M.R."/>
            <person name="Stajich J."/>
            <person name="Grigoriev I.V."/>
            <person name="Mortensen U.H."/>
            <person name="De Vries R.P."/>
            <person name="Baker S.E."/>
            <person name="Andersen M.R."/>
        </authorList>
    </citation>
    <scope>NUCLEOTIDE SEQUENCE [LARGE SCALE GENOMIC DNA]</scope>
    <source>
        <strain evidence="3 4">CBS 588.65</strain>
    </source>
</reference>
<feature type="domain" description="Azaphilone pigments biosynthesis cluster protein L N-terminal" evidence="2">
    <location>
        <begin position="2"/>
        <end position="128"/>
    </location>
</feature>
<dbReference type="Pfam" id="PF17111">
    <property type="entry name" value="PigL_N"/>
    <property type="match status" value="2"/>
</dbReference>
<dbReference type="InterPro" id="IPR031348">
    <property type="entry name" value="PigL_N"/>
</dbReference>
<accession>A0ABR4GU50</accession>
<comment type="caution">
    <text evidence="3">The sequence shown here is derived from an EMBL/GenBank/DDBJ whole genome shotgun (WGS) entry which is preliminary data.</text>
</comment>
<proteinExistence type="predicted"/>
<dbReference type="Proteomes" id="UP001610334">
    <property type="component" value="Unassembled WGS sequence"/>
</dbReference>
<name>A0ABR4GU50_9EURO</name>